<dbReference type="PANTHER" id="PTHR47510:SF3">
    <property type="entry name" value="ENDO_EXONUCLEASE_PHOSPHATASE DOMAIN-CONTAINING PROTEIN"/>
    <property type="match status" value="1"/>
</dbReference>
<sequence length="159" mass="17634">MCLANELNTFYLRFDKDGDNVKYGFLQSNTVFNINAHTVAGTRGNKSPGADNISGKALKACSVQLSGIFTQIMSLKMLIVPQIWKHATAVPVAKCRTPKVLNDFRPVALTSLVIKIFEKIHTEDPFQFAYRAGRGVEDAVTTLVHLVTQHLETSKKRAQ</sequence>
<comment type="caution">
    <text evidence="1">The sequence shown here is derived from an EMBL/GenBank/DDBJ whole genome shotgun (WGS) entry which is preliminary data.</text>
</comment>
<evidence type="ECO:0000313" key="2">
    <source>
        <dbReference type="Proteomes" id="UP000830375"/>
    </source>
</evidence>
<reference evidence="1 2" key="1">
    <citation type="submission" date="2022-01" db="EMBL/GenBank/DDBJ databases">
        <title>A high-quality chromosome-level genome assembly of rohu carp, Labeo rohita.</title>
        <authorList>
            <person name="Arick M.A. II"/>
            <person name="Hsu C.-Y."/>
            <person name="Magbanua Z."/>
            <person name="Pechanova O."/>
            <person name="Grover C."/>
            <person name="Miller E."/>
            <person name="Thrash A."/>
            <person name="Ezzel L."/>
            <person name="Alam S."/>
            <person name="Benzie J."/>
            <person name="Hamilton M."/>
            <person name="Karsi A."/>
            <person name="Lawrence M.L."/>
            <person name="Peterson D.G."/>
        </authorList>
    </citation>
    <scope>NUCLEOTIDE SEQUENCE [LARGE SCALE GENOMIC DNA]</scope>
    <source>
        <strain evidence="2">BAU-BD-2019</strain>
        <tissue evidence="1">Blood</tissue>
    </source>
</reference>
<keyword evidence="2" id="KW-1185">Reference proteome</keyword>
<dbReference type="Proteomes" id="UP000830375">
    <property type="component" value="Unassembled WGS sequence"/>
</dbReference>
<dbReference type="PANTHER" id="PTHR47510">
    <property type="entry name" value="REVERSE TRANSCRIPTASE DOMAIN-CONTAINING PROTEIN"/>
    <property type="match status" value="1"/>
</dbReference>
<gene>
    <name evidence="1" type="ORF">H4Q32_027506</name>
</gene>
<accession>A0ABQ8L9R2</accession>
<protein>
    <submittedName>
        <fullName evidence="1">Retrovirus-related Pol polyprotein from type-2 retrotransposable element R2DM</fullName>
    </submittedName>
</protein>
<name>A0ABQ8L9R2_LABRO</name>
<proteinExistence type="predicted"/>
<evidence type="ECO:0000313" key="1">
    <source>
        <dbReference type="EMBL" id="KAI2647452.1"/>
    </source>
</evidence>
<organism evidence="1 2">
    <name type="scientific">Labeo rohita</name>
    <name type="common">Indian major carp</name>
    <name type="synonym">Cyprinus rohita</name>
    <dbReference type="NCBI Taxonomy" id="84645"/>
    <lineage>
        <taxon>Eukaryota</taxon>
        <taxon>Metazoa</taxon>
        <taxon>Chordata</taxon>
        <taxon>Craniata</taxon>
        <taxon>Vertebrata</taxon>
        <taxon>Euteleostomi</taxon>
        <taxon>Actinopterygii</taxon>
        <taxon>Neopterygii</taxon>
        <taxon>Teleostei</taxon>
        <taxon>Ostariophysi</taxon>
        <taxon>Cypriniformes</taxon>
        <taxon>Cyprinidae</taxon>
        <taxon>Labeoninae</taxon>
        <taxon>Labeonini</taxon>
        <taxon>Labeo</taxon>
    </lineage>
</organism>
<dbReference type="EMBL" id="JACTAM010000332">
    <property type="protein sequence ID" value="KAI2647452.1"/>
    <property type="molecule type" value="Genomic_DNA"/>
</dbReference>